<reference evidence="1" key="1">
    <citation type="submission" date="2022-04" db="EMBL/GenBank/DDBJ databases">
        <title>Genome of the entomopathogenic fungus Entomophthora muscae.</title>
        <authorList>
            <person name="Elya C."/>
            <person name="Lovett B.R."/>
            <person name="Lee E."/>
            <person name="Macias A.M."/>
            <person name="Hajek A.E."/>
            <person name="De Bivort B.L."/>
            <person name="Kasson M.T."/>
            <person name="De Fine Licht H.H."/>
            <person name="Stajich J.E."/>
        </authorList>
    </citation>
    <scope>NUCLEOTIDE SEQUENCE</scope>
    <source>
        <strain evidence="1">Berkeley</strain>
    </source>
</reference>
<dbReference type="EMBL" id="QTSX02003563">
    <property type="protein sequence ID" value="KAJ9070713.1"/>
    <property type="molecule type" value="Genomic_DNA"/>
</dbReference>
<protein>
    <submittedName>
        <fullName evidence="1">Uncharacterized protein</fullName>
    </submittedName>
</protein>
<sequence>MATVDIFSVNMGAVAGKGGVATKSPSLPANISYNTQGALDELSHVVSNNMDQPEGKVKLWALSSN</sequence>
<comment type="caution">
    <text evidence="1">The sequence shown here is derived from an EMBL/GenBank/DDBJ whole genome shotgun (WGS) entry which is preliminary data.</text>
</comment>
<keyword evidence="2" id="KW-1185">Reference proteome</keyword>
<evidence type="ECO:0000313" key="2">
    <source>
        <dbReference type="Proteomes" id="UP001165960"/>
    </source>
</evidence>
<organism evidence="1 2">
    <name type="scientific">Entomophthora muscae</name>
    <dbReference type="NCBI Taxonomy" id="34485"/>
    <lineage>
        <taxon>Eukaryota</taxon>
        <taxon>Fungi</taxon>
        <taxon>Fungi incertae sedis</taxon>
        <taxon>Zoopagomycota</taxon>
        <taxon>Entomophthoromycotina</taxon>
        <taxon>Entomophthoromycetes</taxon>
        <taxon>Entomophthorales</taxon>
        <taxon>Entomophthoraceae</taxon>
        <taxon>Entomophthora</taxon>
    </lineage>
</organism>
<name>A0ACC2T801_9FUNG</name>
<proteinExistence type="predicted"/>
<gene>
    <name evidence="1" type="ORF">DSO57_1004944</name>
</gene>
<evidence type="ECO:0000313" key="1">
    <source>
        <dbReference type="EMBL" id="KAJ9070713.1"/>
    </source>
</evidence>
<dbReference type="Proteomes" id="UP001165960">
    <property type="component" value="Unassembled WGS sequence"/>
</dbReference>
<accession>A0ACC2T801</accession>